<gene>
    <name evidence="1" type="ORF">GHNINEIG_02258</name>
</gene>
<name>A0A4P7P1Z9_9GAMM</name>
<dbReference type="Proteomes" id="UP000296201">
    <property type="component" value="Chromosome"/>
</dbReference>
<organism evidence="1 2">
    <name type="scientific">Hydrogenovibrio crunogenus</name>
    <dbReference type="NCBI Taxonomy" id="39765"/>
    <lineage>
        <taxon>Bacteria</taxon>
        <taxon>Pseudomonadati</taxon>
        <taxon>Pseudomonadota</taxon>
        <taxon>Gammaproteobacteria</taxon>
        <taxon>Thiotrichales</taxon>
        <taxon>Piscirickettsiaceae</taxon>
        <taxon>Hydrogenovibrio</taxon>
    </lineage>
</organism>
<dbReference type="OrthoDB" id="1425096at2"/>
<evidence type="ECO:0000313" key="2">
    <source>
        <dbReference type="Proteomes" id="UP000296201"/>
    </source>
</evidence>
<reference evidence="1 2" key="1">
    <citation type="submission" date="2018-08" db="EMBL/GenBank/DDBJ databases">
        <title>Horizontal acquisition of hydrogen conversion ability and other habitat adaptations in Hydrogenovibrio crunogenus strains.</title>
        <authorList>
            <person name="Gonnella G."/>
            <person name="Adam N."/>
            <person name="Perner M."/>
        </authorList>
    </citation>
    <scope>NUCLEOTIDE SEQUENCE [LARGE SCALE GENOMIC DNA]</scope>
    <source>
        <strain evidence="1 2">SP-41</strain>
    </source>
</reference>
<proteinExistence type="predicted"/>
<accession>A0A4P7P1Z9</accession>
<dbReference type="AlphaFoldDB" id="A0A4P7P1Z9"/>
<dbReference type="EMBL" id="CP032096">
    <property type="protein sequence ID" value="QBZ84183.1"/>
    <property type="molecule type" value="Genomic_DNA"/>
</dbReference>
<evidence type="ECO:0000313" key="1">
    <source>
        <dbReference type="EMBL" id="QBZ84183.1"/>
    </source>
</evidence>
<dbReference type="RefSeq" id="WP_135796715.1">
    <property type="nucleotide sequence ID" value="NZ_CP032096.1"/>
</dbReference>
<sequence length="214" mass="25202">MDYIALKQKHKSLFESLSEPNNIRIHRALKWLERSEQETEDDDAKFIFLWIAFNAAYAEELGSRRSERESLGLFFQKMIEVDSKQQLHPLLFQAFSGEIRTLIENKFVFEPFWKALREHDSSEEWKRKFEASKKAAIGKLMQNHTAEVLSIVFDRLYVLRNQLIHGGATWNSYVNRQQVQDGRRIMEKIVPVMIDIMMESGDTEFGQLTFPVIK</sequence>
<protein>
    <submittedName>
        <fullName evidence="1">Uncharacterized protein</fullName>
    </submittedName>
</protein>
<keyword evidence="2" id="KW-1185">Reference proteome</keyword>